<accession>A0AAQ0B3G5</accession>
<dbReference type="AlphaFoldDB" id="A0AAQ0B3G5"/>
<proteinExistence type="predicted"/>
<dbReference type="RefSeq" id="WP_154645135.1">
    <property type="nucleotide sequence ID" value="NZ_CP043893.1"/>
</dbReference>
<gene>
    <name evidence="1" type="ORF">Lepto1489_14770</name>
</gene>
<organism evidence="1 2">
    <name type="scientific">Leptospira interrogans serovar Bataviae</name>
    <dbReference type="NCBI Taxonomy" id="312175"/>
    <lineage>
        <taxon>Bacteria</taxon>
        <taxon>Pseudomonadati</taxon>
        <taxon>Spirochaetota</taxon>
        <taxon>Spirochaetia</taxon>
        <taxon>Leptospirales</taxon>
        <taxon>Leptospiraceae</taxon>
        <taxon>Leptospira</taxon>
    </lineage>
</organism>
<reference evidence="1" key="1">
    <citation type="submission" date="2019-09" db="EMBL/GenBank/DDBJ databases">
        <title>Comparative Genomics of Leptospira interrogans Reveals Genome Plasticity - A Common Adaptive Strategy for Survival in Various Hosts.</title>
        <authorList>
            <person name="Ramli S.R."/>
            <person name="Bunk B."/>
            <person name="Goris M."/>
            <person name="Bhuju S."/>
            <person name="Jarek M."/>
            <person name="Sproer C."/>
            <person name="Mustakim S."/>
            <person name="Strommenger B."/>
            <person name="Pessler F."/>
        </authorList>
    </citation>
    <scope>NUCLEOTIDE SEQUENCE</scope>
    <source>
        <strain evidence="1">1489</strain>
    </source>
</reference>
<dbReference type="InterPro" id="IPR032675">
    <property type="entry name" value="LRR_dom_sf"/>
</dbReference>
<dbReference type="Gene3D" id="3.80.10.10">
    <property type="entry name" value="Ribonuclease Inhibitor"/>
    <property type="match status" value="1"/>
</dbReference>
<name>A0AAQ0B3G5_LEPIR</name>
<dbReference type="Proteomes" id="UP000663255">
    <property type="component" value="Chromosome 1"/>
</dbReference>
<evidence type="ECO:0008006" key="3">
    <source>
        <dbReference type="Google" id="ProtNLM"/>
    </source>
</evidence>
<dbReference type="SUPFAM" id="SSF52047">
    <property type="entry name" value="RNI-like"/>
    <property type="match status" value="1"/>
</dbReference>
<evidence type="ECO:0000313" key="1">
    <source>
        <dbReference type="EMBL" id="QOI51578.1"/>
    </source>
</evidence>
<dbReference type="EMBL" id="CP043893">
    <property type="protein sequence ID" value="QOI51578.1"/>
    <property type="molecule type" value="Genomic_DNA"/>
</dbReference>
<protein>
    <recommendedName>
        <fullName evidence="3">Leucine rich repeat protein</fullName>
    </recommendedName>
</protein>
<evidence type="ECO:0000313" key="2">
    <source>
        <dbReference type="Proteomes" id="UP000663255"/>
    </source>
</evidence>
<sequence length="151" mass="17279">MKKWNGKYVVQDFDKIVSISDSEGKIDDQILAYTCCFPNLERLSAINSKNQVTDQGIKIFTECHKGNKHLESLMITSGGITDESILYISQLKSLGVLYLDQNNLTNKSIPYFERFKNENLELSIVETKISNDKIEKLADKMPNLKIKSKFH</sequence>